<dbReference type="EMBL" id="JBBWRZ010000002">
    <property type="protein sequence ID" value="KAK8244421.1"/>
    <property type="molecule type" value="Genomic_DNA"/>
</dbReference>
<evidence type="ECO:0000256" key="1">
    <source>
        <dbReference type="SAM" id="MobiDB-lite"/>
    </source>
</evidence>
<sequence length="415" mass="46400">MAPYFAQPIKPTQSLRARRHAAPRKRKRPDDDDNEDDNQDSDKGRDRSPESSTRATPAISTLSAADARQFRTAGHDPDDDLPPDPFPHAPTKVTVPKLRSSEIQQKLADLKPPIYAPGLSKTASVTQDLDQRTSSFKRHHLSVLTTVMHHCLLKGDYQRAGRAWGMLLRAEHAGTIMDIRNHGRWGIGAEVLLHGRSKPTDSVVLQDGDDSDGPADQPGRNLFSEEGFQAAREYYERVIVQYPFLQTHPHKPNALTFYPAMFSLWIYQISQETSRAMEEMEKDDLEESDAGSEFDSRSEDNTSRQTKKRDAKIVAIRVEELKKAQEIAERLDKLLTSPPFDKNVDLLQLRGMIAVWISDLLKISISDGQAENGPNPNDAAAKDQKAIARDMFNRVKSNGGNLKDAAEQFLANANG</sequence>
<gene>
    <name evidence="2" type="ORF">HDK90DRAFT_156597</name>
</gene>
<dbReference type="Proteomes" id="UP001492380">
    <property type="component" value="Unassembled WGS sequence"/>
</dbReference>
<comment type="caution">
    <text evidence="2">The sequence shown here is derived from an EMBL/GenBank/DDBJ whole genome shotgun (WGS) entry which is preliminary data.</text>
</comment>
<feature type="region of interest" description="Disordered" evidence="1">
    <location>
        <begin position="277"/>
        <end position="309"/>
    </location>
</feature>
<name>A0ABR1Z0E5_9PEZI</name>
<dbReference type="InterPro" id="IPR053029">
    <property type="entry name" value="RNA_pol_I-specific_init_factor"/>
</dbReference>
<evidence type="ECO:0000313" key="2">
    <source>
        <dbReference type="EMBL" id="KAK8244421.1"/>
    </source>
</evidence>
<dbReference type="Pfam" id="PF04090">
    <property type="entry name" value="Rrn11"/>
    <property type="match status" value="1"/>
</dbReference>
<keyword evidence="3" id="KW-1185">Reference proteome</keyword>
<evidence type="ECO:0000313" key="3">
    <source>
        <dbReference type="Proteomes" id="UP001492380"/>
    </source>
</evidence>
<organism evidence="2 3">
    <name type="scientific">Phyllosticta capitalensis</name>
    <dbReference type="NCBI Taxonomy" id="121624"/>
    <lineage>
        <taxon>Eukaryota</taxon>
        <taxon>Fungi</taxon>
        <taxon>Dikarya</taxon>
        <taxon>Ascomycota</taxon>
        <taxon>Pezizomycotina</taxon>
        <taxon>Dothideomycetes</taxon>
        <taxon>Dothideomycetes incertae sedis</taxon>
        <taxon>Botryosphaeriales</taxon>
        <taxon>Phyllostictaceae</taxon>
        <taxon>Phyllosticta</taxon>
    </lineage>
</organism>
<feature type="region of interest" description="Disordered" evidence="1">
    <location>
        <begin position="200"/>
        <end position="222"/>
    </location>
</feature>
<feature type="region of interest" description="Disordered" evidence="1">
    <location>
        <begin position="1"/>
        <end position="96"/>
    </location>
</feature>
<dbReference type="PANTHER" id="PTHR28244">
    <property type="entry name" value="RNA POLYMERASE I-SPECIFIC TRANSCRIPTION INITIATION FACTOR RRN11"/>
    <property type="match status" value="1"/>
</dbReference>
<feature type="compositionally biased region" description="Acidic residues" evidence="1">
    <location>
        <begin position="280"/>
        <end position="292"/>
    </location>
</feature>
<feature type="compositionally biased region" description="Polar residues" evidence="1">
    <location>
        <begin position="50"/>
        <end position="63"/>
    </location>
</feature>
<proteinExistence type="predicted"/>
<reference evidence="2 3" key="1">
    <citation type="submission" date="2024-04" db="EMBL/GenBank/DDBJ databases">
        <title>Phyllosticta paracitricarpa is synonymous to the EU quarantine fungus P. citricarpa based on phylogenomic analyses.</title>
        <authorList>
            <consortium name="Lawrence Berkeley National Laboratory"/>
            <person name="Van Ingen-Buijs V.A."/>
            <person name="Van Westerhoven A.C."/>
            <person name="Haridas S."/>
            <person name="Skiadas P."/>
            <person name="Martin F."/>
            <person name="Groenewald J.Z."/>
            <person name="Crous P.W."/>
            <person name="Seidl M.F."/>
        </authorList>
    </citation>
    <scope>NUCLEOTIDE SEQUENCE [LARGE SCALE GENOMIC DNA]</scope>
    <source>
        <strain evidence="2 3">CBS 123374</strain>
    </source>
</reference>
<feature type="compositionally biased region" description="Basic and acidic residues" evidence="1">
    <location>
        <begin position="40"/>
        <end position="49"/>
    </location>
</feature>
<protein>
    <submittedName>
        <fullName evidence="2">Uncharacterized protein</fullName>
    </submittedName>
</protein>
<accession>A0ABR1Z0E5</accession>
<dbReference type="PANTHER" id="PTHR28244:SF1">
    <property type="entry name" value="RNA POLYMERASE I-SPECIFIC TRANSCRIPTION INITIATION FACTOR RRN11"/>
    <property type="match status" value="1"/>
</dbReference>
<feature type="compositionally biased region" description="Basic residues" evidence="1">
    <location>
        <begin position="16"/>
        <end position="27"/>
    </location>
</feature>
<dbReference type="InterPro" id="IPR007224">
    <property type="entry name" value="TIF_Rrn11"/>
</dbReference>